<gene>
    <name evidence="1" type="ORF">Ae201684_010096</name>
</gene>
<evidence type="ECO:0000313" key="1">
    <source>
        <dbReference type="EMBL" id="KAF0732764.1"/>
    </source>
</evidence>
<keyword evidence="2" id="KW-1185">Reference proteome</keyword>
<comment type="caution">
    <text evidence="1">The sequence shown here is derived from an EMBL/GenBank/DDBJ whole genome shotgun (WGS) entry which is preliminary data.</text>
</comment>
<sequence>MKNYTSHTIDDRRRALELLQTLSTYQVAKEMAISRRTIRNWAANSEAILEFKGSKMRKKMKSVGRKEILPDPTALKEYMTEMRAKERAPTCVHVIKWLKKHHRDWLRVYLSGKNNGYKSLLRLLQRFSHRHGFSRQRPGKLKLKQDVLDSMREEFAKEFHRQYETYDKNNRYNVDETGIFYEMPPRII</sequence>
<accession>A0A6G0WZ32</accession>
<organism evidence="1 2">
    <name type="scientific">Aphanomyces euteiches</name>
    <dbReference type="NCBI Taxonomy" id="100861"/>
    <lineage>
        <taxon>Eukaryota</taxon>
        <taxon>Sar</taxon>
        <taxon>Stramenopiles</taxon>
        <taxon>Oomycota</taxon>
        <taxon>Saprolegniomycetes</taxon>
        <taxon>Saprolegniales</taxon>
        <taxon>Verrucalvaceae</taxon>
        <taxon>Aphanomyces</taxon>
    </lineage>
</organism>
<dbReference type="EMBL" id="VJMJ01000128">
    <property type="protein sequence ID" value="KAF0732764.1"/>
    <property type="molecule type" value="Genomic_DNA"/>
</dbReference>
<name>A0A6G0WZ32_9STRA</name>
<reference evidence="1 2" key="1">
    <citation type="submission" date="2019-07" db="EMBL/GenBank/DDBJ databases">
        <title>Genomics analysis of Aphanomyces spp. identifies a new class of oomycete effector associated with host adaptation.</title>
        <authorList>
            <person name="Gaulin E."/>
        </authorList>
    </citation>
    <scope>NUCLEOTIDE SEQUENCE [LARGE SCALE GENOMIC DNA]</scope>
    <source>
        <strain evidence="1 2">ATCC 201684</strain>
    </source>
</reference>
<proteinExistence type="predicted"/>
<dbReference type="AlphaFoldDB" id="A0A6G0WZ32"/>
<evidence type="ECO:0000313" key="2">
    <source>
        <dbReference type="Proteomes" id="UP000481153"/>
    </source>
</evidence>
<dbReference type="Proteomes" id="UP000481153">
    <property type="component" value="Unassembled WGS sequence"/>
</dbReference>
<dbReference type="VEuPathDB" id="FungiDB:AeMF1_004585"/>
<protein>
    <submittedName>
        <fullName evidence="1">Uncharacterized protein</fullName>
    </submittedName>
</protein>